<feature type="transmembrane region" description="Helical" evidence="1">
    <location>
        <begin position="26"/>
        <end position="44"/>
    </location>
</feature>
<dbReference type="CDD" id="cd01949">
    <property type="entry name" value="GGDEF"/>
    <property type="match status" value="1"/>
</dbReference>
<name>A0A6A8DNC9_9BACI</name>
<reference evidence="3" key="1">
    <citation type="submission" date="2019-11" db="EMBL/GenBank/DDBJ databases">
        <authorList>
            <person name="Li J."/>
        </authorList>
    </citation>
    <scope>NUCLEOTIDE SEQUENCE</scope>
    <source>
        <strain evidence="3">B6B</strain>
    </source>
</reference>
<dbReference type="PANTHER" id="PTHR45138:SF9">
    <property type="entry name" value="DIGUANYLATE CYCLASE DGCM-RELATED"/>
    <property type="match status" value="1"/>
</dbReference>
<dbReference type="NCBIfam" id="TIGR00254">
    <property type="entry name" value="GGDEF"/>
    <property type="match status" value="1"/>
</dbReference>
<keyword evidence="1" id="KW-0812">Transmembrane</keyword>
<feature type="transmembrane region" description="Helical" evidence="1">
    <location>
        <begin position="80"/>
        <end position="99"/>
    </location>
</feature>
<dbReference type="OrthoDB" id="9759607at2"/>
<feature type="transmembrane region" description="Helical" evidence="1">
    <location>
        <begin position="56"/>
        <end position="73"/>
    </location>
</feature>
<keyword evidence="4" id="KW-1185">Reference proteome</keyword>
<dbReference type="GO" id="GO:0052621">
    <property type="term" value="F:diguanylate cyclase activity"/>
    <property type="evidence" value="ECO:0007669"/>
    <property type="project" value="TreeGrafter"/>
</dbReference>
<evidence type="ECO:0000259" key="2">
    <source>
        <dbReference type="PROSITE" id="PS50887"/>
    </source>
</evidence>
<keyword evidence="1" id="KW-1133">Transmembrane helix</keyword>
<comment type="caution">
    <text evidence="3">The sequence shown here is derived from an EMBL/GenBank/DDBJ whole genome shotgun (WGS) entry which is preliminary data.</text>
</comment>
<dbReference type="Gene3D" id="3.30.70.270">
    <property type="match status" value="1"/>
</dbReference>
<dbReference type="Proteomes" id="UP000799092">
    <property type="component" value="Unassembled WGS sequence"/>
</dbReference>
<protein>
    <submittedName>
        <fullName evidence="3">Diguanylate cyclase</fullName>
    </submittedName>
</protein>
<dbReference type="InterPro" id="IPR043128">
    <property type="entry name" value="Rev_trsase/Diguanyl_cyclase"/>
</dbReference>
<feature type="transmembrane region" description="Helical" evidence="1">
    <location>
        <begin position="105"/>
        <end position="122"/>
    </location>
</feature>
<evidence type="ECO:0000256" key="1">
    <source>
        <dbReference type="SAM" id="Phobius"/>
    </source>
</evidence>
<feature type="domain" description="GGDEF" evidence="2">
    <location>
        <begin position="238"/>
        <end position="366"/>
    </location>
</feature>
<dbReference type="PANTHER" id="PTHR45138">
    <property type="entry name" value="REGULATORY COMPONENTS OF SENSORY TRANSDUCTION SYSTEM"/>
    <property type="match status" value="1"/>
</dbReference>
<evidence type="ECO:0000313" key="4">
    <source>
        <dbReference type="Proteomes" id="UP000799092"/>
    </source>
</evidence>
<dbReference type="PROSITE" id="PS50887">
    <property type="entry name" value="GGDEF"/>
    <property type="match status" value="1"/>
</dbReference>
<dbReference type="SMART" id="SM00267">
    <property type="entry name" value="GGDEF"/>
    <property type="match status" value="1"/>
</dbReference>
<feature type="transmembrane region" description="Helical" evidence="1">
    <location>
        <begin position="129"/>
        <end position="145"/>
    </location>
</feature>
<dbReference type="Pfam" id="PF00990">
    <property type="entry name" value="GGDEF"/>
    <property type="match status" value="1"/>
</dbReference>
<organism evidence="3 4">
    <name type="scientific">Aquibacillus halophilus</name>
    <dbReference type="NCBI Taxonomy" id="930132"/>
    <lineage>
        <taxon>Bacteria</taxon>
        <taxon>Bacillati</taxon>
        <taxon>Bacillota</taxon>
        <taxon>Bacilli</taxon>
        <taxon>Bacillales</taxon>
        <taxon>Bacillaceae</taxon>
        <taxon>Aquibacillus</taxon>
    </lineage>
</organism>
<dbReference type="InterPro" id="IPR000160">
    <property type="entry name" value="GGDEF_dom"/>
</dbReference>
<dbReference type="InterPro" id="IPR029787">
    <property type="entry name" value="Nucleotide_cyclase"/>
</dbReference>
<dbReference type="InterPro" id="IPR050469">
    <property type="entry name" value="Diguanylate_Cyclase"/>
</dbReference>
<dbReference type="EMBL" id="WJNG01000016">
    <property type="protein sequence ID" value="MRH44547.1"/>
    <property type="molecule type" value="Genomic_DNA"/>
</dbReference>
<dbReference type="SUPFAM" id="SSF55073">
    <property type="entry name" value="Nucleotide cyclase"/>
    <property type="match status" value="1"/>
</dbReference>
<accession>A0A6A8DNC9</accession>
<dbReference type="AlphaFoldDB" id="A0A6A8DNC9"/>
<gene>
    <name evidence="3" type="ORF">GH741_18030</name>
</gene>
<dbReference type="FunFam" id="3.30.70.270:FF:000001">
    <property type="entry name" value="Diguanylate cyclase domain protein"/>
    <property type="match status" value="1"/>
</dbReference>
<dbReference type="RefSeq" id="WP_153738159.1">
    <property type="nucleotide sequence ID" value="NZ_WJNG01000016.1"/>
</dbReference>
<sequence length="366" mass="41973">MKTKSLADKFKKLIASIQRFELRRKVFIFVLLTIIFISIVNIIGNTLVGFDFYVNYKWIVAAILAGIVIKYSFHEKYINKITKVTFIIIIYLFVPIAWITSGGSNSLSIAYLFLICITINFLFQGKFRLFCNFSIIFLFFTLIYVEKKYSSVFAVHDPEVYFKDMLLQIPFTLILASLLLKLFSDAYRHEKETLEKYTILLNQKNIELEKIAVTDDLTGQYNRRFMINSLEKLEKERTQLVVIILDVDNFKYVNDNYGHAVGDSVLRKLVNNIVEVVGENGVVGRYGGDEFMVLLSNTNLDEGKQVANKLLQKTNNLHFDQGFKITVSGGIALFDGENSIDEVLKNADQLLYEVKSSGKNNILSEN</sequence>
<evidence type="ECO:0000313" key="3">
    <source>
        <dbReference type="EMBL" id="MRH44547.1"/>
    </source>
</evidence>
<keyword evidence="1" id="KW-0472">Membrane</keyword>
<proteinExistence type="predicted"/>
<feature type="transmembrane region" description="Helical" evidence="1">
    <location>
        <begin position="165"/>
        <end position="183"/>
    </location>
</feature>